<dbReference type="PANTHER" id="PTHR47750">
    <property type="entry name" value="F-BOX PROTEIN SNE"/>
    <property type="match status" value="1"/>
</dbReference>
<reference evidence="3 4" key="1">
    <citation type="submission" date="2024-01" db="EMBL/GenBank/DDBJ databases">
        <title>A telomere-to-telomere, gap-free genome of sweet tea (Lithocarpus litseifolius).</title>
        <authorList>
            <person name="Zhou J."/>
        </authorList>
    </citation>
    <scope>NUCLEOTIDE SEQUENCE [LARGE SCALE GENOMIC DNA]</scope>
    <source>
        <strain evidence="3">Zhou-2022a</strain>
        <tissue evidence="3">Leaf</tissue>
    </source>
</reference>
<dbReference type="AlphaFoldDB" id="A0AAW2E8Z8"/>
<dbReference type="GO" id="GO:0009740">
    <property type="term" value="P:gibberellic acid mediated signaling pathway"/>
    <property type="evidence" value="ECO:0007669"/>
    <property type="project" value="TreeGrafter"/>
</dbReference>
<dbReference type="InterPro" id="IPR044184">
    <property type="entry name" value="SNE/GID2"/>
</dbReference>
<dbReference type="GO" id="GO:0009937">
    <property type="term" value="P:regulation of gibberellic acid mediated signaling pathway"/>
    <property type="evidence" value="ECO:0007669"/>
    <property type="project" value="InterPro"/>
</dbReference>
<sequence length="233" mass="27331">MKKSEEKPLAKSGVESSEENFRRRGWRQRRDNFGRFPTRQRLVSSELVMISDAGQRLLRIVKLRSFGTGYVRQRSSGDDARQWSVAMEMKPRRRGLVESEEQGENKKMKSIVVEEQEEGSESRSGTGFVDLDRDSLYNVFKRLDAVSLGRAECVNKQCRMVAQDWRLWEPFATMFWTSRGGYVSVDAFRNVIRMTGFPRIVYTKIILRMMKHLPLDFYSIDPRVFSRQIKPWV</sequence>
<dbReference type="SUPFAM" id="SSF81383">
    <property type="entry name" value="F-box domain"/>
    <property type="match status" value="1"/>
</dbReference>
<evidence type="ECO:0000313" key="4">
    <source>
        <dbReference type="Proteomes" id="UP001459277"/>
    </source>
</evidence>
<evidence type="ECO:0000256" key="1">
    <source>
        <dbReference type="SAM" id="MobiDB-lite"/>
    </source>
</evidence>
<dbReference type="InterPro" id="IPR036047">
    <property type="entry name" value="F-box-like_dom_sf"/>
</dbReference>
<evidence type="ECO:0000259" key="2">
    <source>
        <dbReference type="Pfam" id="PF00646"/>
    </source>
</evidence>
<feature type="domain" description="F-box" evidence="2">
    <location>
        <begin position="130"/>
        <end position="169"/>
    </location>
</feature>
<comment type="caution">
    <text evidence="3">The sequence shown here is derived from an EMBL/GenBank/DDBJ whole genome shotgun (WGS) entry which is preliminary data.</text>
</comment>
<dbReference type="Proteomes" id="UP001459277">
    <property type="component" value="Unassembled WGS sequence"/>
</dbReference>
<dbReference type="PANTHER" id="PTHR47750:SF1">
    <property type="entry name" value="F-BOX PROTEIN SNE"/>
    <property type="match status" value="1"/>
</dbReference>
<dbReference type="InterPro" id="IPR001810">
    <property type="entry name" value="F-box_dom"/>
</dbReference>
<dbReference type="Gene3D" id="1.20.1280.50">
    <property type="match status" value="1"/>
</dbReference>
<proteinExistence type="predicted"/>
<dbReference type="GO" id="GO:0019005">
    <property type="term" value="C:SCF ubiquitin ligase complex"/>
    <property type="evidence" value="ECO:0007669"/>
    <property type="project" value="InterPro"/>
</dbReference>
<keyword evidence="4" id="KW-1185">Reference proteome</keyword>
<feature type="region of interest" description="Disordered" evidence="1">
    <location>
        <begin position="1"/>
        <end position="23"/>
    </location>
</feature>
<organism evidence="3 4">
    <name type="scientific">Lithocarpus litseifolius</name>
    <dbReference type="NCBI Taxonomy" id="425828"/>
    <lineage>
        <taxon>Eukaryota</taxon>
        <taxon>Viridiplantae</taxon>
        <taxon>Streptophyta</taxon>
        <taxon>Embryophyta</taxon>
        <taxon>Tracheophyta</taxon>
        <taxon>Spermatophyta</taxon>
        <taxon>Magnoliopsida</taxon>
        <taxon>eudicotyledons</taxon>
        <taxon>Gunneridae</taxon>
        <taxon>Pentapetalae</taxon>
        <taxon>rosids</taxon>
        <taxon>fabids</taxon>
        <taxon>Fagales</taxon>
        <taxon>Fagaceae</taxon>
        <taxon>Lithocarpus</taxon>
    </lineage>
</organism>
<protein>
    <recommendedName>
        <fullName evidence="2">F-box domain-containing protein</fullName>
    </recommendedName>
</protein>
<accession>A0AAW2E8Z8</accession>
<name>A0AAW2E8Z8_9ROSI</name>
<gene>
    <name evidence="3" type="ORF">SO802_004550</name>
</gene>
<dbReference type="EMBL" id="JAZDWU010000001">
    <property type="protein sequence ID" value="KAL0017481.1"/>
    <property type="molecule type" value="Genomic_DNA"/>
</dbReference>
<evidence type="ECO:0000313" key="3">
    <source>
        <dbReference type="EMBL" id="KAL0017481.1"/>
    </source>
</evidence>
<dbReference type="Pfam" id="PF00646">
    <property type="entry name" value="F-box"/>
    <property type="match status" value="1"/>
</dbReference>